<reference evidence="2 3" key="1">
    <citation type="journal article" date="2018" name="ISME J.">
        <title>Endosymbiont genomes yield clues of tubeworm success.</title>
        <authorList>
            <person name="Li Y."/>
            <person name="Liles M.R."/>
            <person name="Halanych K.M."/>
        </authorList>
    </citation>
    <scope>NUCLEOTIDE SEQUENCE [LARGE SCALE GENOMIC DNA]</scope>
    <source>
        <strain evidence="2">A1462</strain>
    </source>
</reference>
<keyword evidence="3" id="KW-1185">Reference proteome</keyword>
<dbReference type="EMBL" id="QFXE01000020">
    <property type="protein sequence ID" value="RDH83312.1"/>
    <property type="molecule type" value="Genomic_DNA"/>
</dbReference>
<name>A0A370DEH3_9GAMM</name>
<dbReference type="Proteomes" id="UP000254771">
    <property type="component" value="Unassembled WGS sequence"/>
</dbReference>
<dbReference type="InterPro" id="IPR025500">
    <property type="entry name" value="DUF4390"/>
</dbReference>
<dbReference type="Pfam" id="PF14334">
    <property type="entry name" value="DUF4390"/>
    <property type="match status" value="1"/>
</dbReference>
<evidence type="ECO:0000256" key="1">
    <source>
        <dbReference type="SAM" id="SignalP"/>
    </source>
</evidence>
<dbReference type="AlphaFoldDB" id="A0A370DEH3"/>
<accession>A0A370DEH3</accession>
<feature type="chain" id="PRO_5017035455" evidence="1">
    <location>
        <begin position="23"/>
        <end position="184"/>
    </location>
</feature>
<comment type="caution">
    <text evidence="2">The sequence shown here is derived from an EMBL/GenBank/DDBJ whole genome shotgun (WGS) entry which is preliminary data.</text>
</comment>
<evidence type="ECO:0000313" key="2">
    <source>
        <dbReference type="EMBL" id="RDH83312.1"/>
    </source>
</evidence>
<evidence type="ECO:0000313" key="3">
    <source>
        <dbReference type="Proteomes" id="UP000254771"/>
    </source>
</evidence>
<feature type="signal peptide" evidence="1">
    <location>
        <begin position="1"/>
        <end position="22"/>
    </location>
</feature>
<sequence length="184" mass="20990">MSGALRLLLLFLLLSLGASAWSADFTVKEVQIELQDQRYLMSAQIDFQLSEQALEALSNGVPLTLEVHLIVEKTWHRFWEPLPYEGYLRYQIRFLALTGLYRVVDLQNGEEQSFVTRDAALRALGEIDELALVTQAELINGESYQLRLRAGLDIESLPLPLRPLAYLGTGWKMTTGWTRWPLQP</sequence>
<proteinExistence type="predicted"/>
<protein>
    <submittedName>
        <fullName evidence="2">DUF4390 domain-containing protein</fullName>
    </submittedName>
</protein>
<gene>
    <name evidence="2" type="ORF">DIZ78_15055</name>
</gene>
<organism evidence="2 3">
    <name type="scientific">endosymbiont of Escarpia spicata</name>
    <dbReference type="NCBI Taxonomy" id="2200908"/>
    <lineage>
        <taxon>Bacteria</taxon>
        <taxon>Pseudomonadati</taxon>
        <taxon>Pseudomonadota</taxon>
        <taxon>Gammaproteobacteria</taxon>
        <taxon>sulfur-oxidizing symbionts</taxon>
    </lineage>
</organism>
<keyword evidence="1" id="KW-0732">Signal</keyword>